<comment type="caution">
    <text evidence="13">The sequence shown here is derived from an EMBL/GenBank/DDBJ whole genome shotgun (WGS) entry which is preliminary data.</text>
</comment>
<dbReference type="InterPro" id="IPR016471">
    <property type="entry name" value="Nicotinamide_PRibTrfase"/>
</dbReference>
<evidence type="ECO:0000256" key="4">
    <source>
        <dbReference type="ARBA" id="ARBA00022679"/>
    </source>
</evidence>
<dbReference type="EC" id="2.4.2.12" evidence="6"/>
<evidence type="ECO:0000256" key="3">
    <source>
        <dbReference type="ARBA" id="ARBA00022676"/>
    </source>
</evidence>
<evidence type="ECO:0000313" key="14">
    <source>
        <dbReference type="Proteomes" id="UP000238007"/>
    </source>
</evidence>
<dbReference type="PANTHER" id="PTHR43816">
    <property type="entry name" value="NICOTINAMIDE PHOSPHORIBOSYLTRANSFERASE"/>
    <property type="match status" value="1"/>
</dbReference>
<feature type="binding site" evidence="9">
    <location>
        <begin position="349"/>
        <end position="350"/>
    </location>
    <ligand>
        <name>beta-nicotinamide D-ribonucleotide</name>
        <dbReference type="ChEBI" id="CHEBI:14649"/>
    </ligand>
</feature>
<dbReference type="AlphaFoldDB" id="A0A2T0VX83"/>
<evidence type="ECO:0000256" key="7">
    <source>
        <dbReference type="ARBA" id="ARBA00035036"/>
    </source>
</evidence>
<feature type="binding site" evidence="9">
    <location>
        <position position="245"/>
    </location>
    <ligand>
        <name>diphosphate</name>
        <dbReference type="ChEBI" id="CHEBI:33019"/>
    </ligand>
</feature>
<evidence type="ECO:0000256" key="10">
    <source>
        <dbReference type="SAM" id="MobiDB-lite"/>
    </source>
</evidence>
<keyword evidence="3 13" id="KW-0328">Glycosyltransferase</keyword>
<feature type="binding site" evidence="9">
    <location>
        <position position="196"/>
    </location>
    <ligand>
        <name>diphosphate</name>
        <dbReference type="ChEBI" id="CHEBI:33019"/>
    </ligand>
</feature>
<organism evidence="13 14">
    <name type="scientific">Yoonia maritima</name>
    <dbReference type="NCBI Taxonomy" id="1435347"/>
    <lineage>
        <taxon>Bacteria</taxon>
        <taxon>Pseudomonadati</taxon>
        <taxon>Pseudomonadota</taxon>
        <taxon>Alphaproteobacteria</taxon>
        <taxon>Rhodobacterales</taxon>
        <taxon>Paracoccaceae</taxon>
        <taxon>Yoonia</taxon>
    </lineage>
</organism>
<dbReference type="PIRSF" id="PIRSF005943">
    <property type="entry name" value="NMPRT"/>
    <property type="match status" value="1"/>
</dbReference>
<keyword evidence="14" id="KW-1185">Reference proteome</keyword>
<dbReference type="PANTHER" id="PTHR43816:SF1">
    <property type="entry name" value="NICOTINAMIDE PHOSPHORIBOSYLTRANSFERASE"/>
    <property type="match status" value="1"/>
</dbReference>
<dbReference type="Proteomes" id="UP000238007">
    <property type="component" value="Unassembled WGS sequence"/>
</dbReference>
<dbReference type="RefSeq" id="WP_106358269.1">
    <property type="nucleotide sequence ID" value="NZ_PVTP01000008.1"/>
</dbReference>
<evidence type="ECO:0000256" key="6">
    <source>
        <dbReference type="ARBA" id="ARBA00035024"/>
    </source>
</evidence>
<name>A0A2T0VX83_9RHOB</name>
<comment type="pathway">
    <text evidence="5">Cofactor biosynthesis; NAD(+) biosynthesis; nicotinamide D-ribonucleotide from 5-phospho-alpha-D-ribose 1-diphosphate and nicotinamide: step 1/1.</text>
</comment>
<protein>
    <recommendedName>
        <fullName evidence="7">Nicotinamide phosphoribosyltransferase</fullName>
        <ecNumber evidence="6">2.4.2.12</ecNumber>
    </recommendedName>
</protein>
<accession>A0A2T0VX83</accession>
<gene>
    <name evidence="13" type="ORF">CLV80_10887</name>
</gene>
<feature type="binding site" evidence="9">
    <location>
        <begin position="307"/>
        <end position="309"/>
    </location>
    <ligand>
        <name>beta-nicotinamide D-ribonucleotide</name>
        <dbReference type="ChEBI" id="CHEBI:14649"/>
    </ligand>
</feature>
<evidence type="ECO:0000259" key="12">
    <source>
        <dbReference type="Pfam" id="PF18127"/>
    </source>
</evidence>
<evidence type="ECO:0000256" key="1">
    <source>
        <dbReference type="ARBA" id="ARBA00010897"/>
    </source>
</evidence>
<dbReference type="InterPro" id="IPR013785">
    <property type="entry name" value="Aldolase_TIM"/>
</dbReference>
<evidence type="ECO:0000256" key="8">
    <source>
        <dbReference type="ARBA" id="ARBA00047835"/>
    </source>
</evidence>
<dbReference type="EMBL" id="PVTP01000008">
    <property type="protein sequence ID" value="PRY76623.1"/>
    <property type="molecule type" value="Genomic_DNA"/>
</dbReference>
<feature type="binding site" evidence="9">
    <location>
        <position position="219"/>
    </location>
    <ligand>
        <name>beta-nicotinamide D-ribonucleotide</name>
        <dbReference type="ChEBI" id="CHEBI:14649"/>
    </ligand>
</feature>
<evidence type="ECO:0000313" key="13">
    <source>
        <dbReference type="EMBL" id="PRY76623.1"/>
    </source>
</evidence>
<proteinExistence type="inferred from homology"/>
<dbReference type="SUPFAM" id="SSF51690">
    <property type="entry name" value="Nicotinate/Quinolinate PRTase C-terminal domain-like"/>
    <property type="match status" value="1"/>
</dbReference>
<dbReference type="OrthoDB" id="394882at2"/>
<evidence type="ECO:0000256" key="2">
    <source>
        <dbReference type="ARBA" id="ARBA00022642"/>
    </source>
</evidence>
<evidence type="ECO:0000259" key="11">
    <source>
        <dbReference type="Pfam" id="PF04095"/>
    </source>
</evidence>
<dbReference type="GO" id="GO:0009435">
    <property type="term" value="P:NAD+ biosynthetic process"/>
    <property type="evidence" value="ECO:0007669"/>
    <property type="project" value="InterPro"/>
</dbReference>
<dbReference type="Pfam" id="PF18127">
    <property type="entry name" value="NAMPT_N"/>
    <property type="match status" value="1"/>
</dbReference>
<dbReference type="Pfam" id="PF04095">
    <property type="entry name" value="NAPRTase"/>
    <property type="match status" value="1"/>
</dbReference>
<dbReference type="Gene3D" id="3.20.20.70">
    <property type="entry name" value="Aldolase class I"/>
    <property type="match status" value="1"/>
</dbReference>
<sequence>MTYQNSGAAALFANPVAADNLIYDTDSYKLSHYSQYPGGTEYVSSYIEPRRAWDHIDEVVFFGLQIELAKLAGTVVTQAMLDEAAPFLKAHGFDIFVTGWQYIIDTYEGRLPLLIEALPEGTVAPVAVPQVRIENTDPKCYWLVSYLETRLLRAVWYASTVCSLSYAVVKSIRERLTITDGADDGAEFKLHDFGARGAVSFDAAAVGGAAHLVNAMGTDTLGALVYARNYYDADMAGFSIPATEHSTMTAAGVDGELDQMRRFLQINPTGLIACVSDSYDLMRAVKDYWGGALRDDVLARDGVLVVRPDSGDPLQIVPDVIEALMAKFGYRTTEQGYRLLNEKVRVIQGDGVDKDSILQIMDVMMQRGLAIGNIAFGMGGGLLQKLDRDSFGYAMKASAIYRDGAWHEVFKDPKTAGGTKTSRKGKQGAMRSDSGNFVARPAANIPKGADALIPVFHNGEIVNLQRFSDIRARAWPAVV</sequence>
<feature type="region of interest" description="Disordered" evidence="10">
    <location>
        <begin position="412"/>
        <end position="434"/>
    </location>
</feature>
<feature type="binding site" evidence="9">
    <location>
        <position position="388"/>
    </location>
    <ligand>
        <name>beta-nicotinamide D-ribonucleotide</name>
        <dbReference type="ChEBI" id="CHEBI:14649"/>
    </ligand>
</feature>
<feature type="binding site" evidence="9">
    <location>
        <position position="307"/>
    </location>
    <ligand>
        <name>diphosphate</name>
        <dbReference type="ChEBI" id="CHEBI:33019"/>
    </ligand>
</feature>
<evidence type="ECO:0000256" key="5">
    <source>
        <dbReference type="ARBA" id="ARBA00035007"/>
    </source>
</evidence>
<reference evidence="13 14" key="1">
    <citation type="submission" date="2018-03" db="EMBL/GenBank/DDBJ databases">
        <title>Genomic Encyclopedia of Archaeal and Bacterial Type Strains, Phase II (KMG-II): from individual species to whole genera.</title>
        <authorList>
            <person name="Goeker M."/>
        </authorList>
    </citation>
    <scope>NUCLEOTIDE SEQUENCE [LARGE SCALE GENOMIC DNA]</scope>
    <source>
        <strain evidence="13 14">DSM 101533</strain>
    </source>
</reference>
<dbReference type="GO" id="GO:0047280">
    <property type="term" value="F:nicotinamide phosphoribosyltransferase activity"/>
    <property type="evidence" value="ECO:0007669"/>
    <property type="project" value="UniProtKB-EC"/>
</dbReference>
<dbReference type="InterPro" id="IPR036068">
    <property type="entry name" value="Nicotinate_pribotase-like_C"/>
</dbReference>
<dbReference type="InterPro" id="IPR041525">
    <property type="entry name" value="N/Namide_PRibTrfase"/>
</dbReference>
<keyword evidence="2" id="KW-0662">Pyridine nucleotide biosynthesis</keyword>
<feature type="domain" description="Nicotinamide phosphoribosyltransferase N-terminal" evidence="12">
    <location>
        <begin position="20"/>
        <end position="115"/>
    </location>
</feature>
<feature type="domain" description="Nicotinate/nicotinamide phosphoribosyltransferase" evidence="11">
    <location>
        <begin position="188"/>
        <end position="426"/>
    </location>
</feature>
<comment type="catalytic activity">
    <reaction evidence="8">
        <text>beta-nicotinamide D-ribonucleotide + diphosphate = 5-phospho-alpha-D-ribose 1-diphosphate + nicotinamide + H(+)</text>
        <dbReference type="Rhea" id="RHEA:16149"/>
        <dbReference type="ChEBI" id="CHEBI:14649"/>
        <dbReference type="ChEBI" id="CHEBI:15378"/>
        <dbReference type="ChEBI" id="CHEBI:17154"/>
        <dbReference type="ChEBI" id="CHEBI:33019"/>
        <dbReference type="ChEBI" id="CHEBI:58017"/>
        <dbReference type="EC" id="2.4.2.12"/>
    </reaction>
    <physiologicalReaction direction="right-to-left" evidence="8">
        <dbReference type="Rhea" id="RHEA:16151"/>
    </physiologicalReaction>
</comment>
<dbReference type="InterPro" id="IPR041529">
    <property type="entry name" value="DUF5598"/>
</dbReference>
<comment type="similarity">
    <text evidence="1">Belongs to the NAPRTase family.</text>
</comment>
<dbReference type="NCBIfam" id="NF006629">
    <property type="entry name" value="PRK09198.1"/>
    <property type="match status" value="1"/>
</dbReference>
<feature type="binding site" evidence="9">
    <location>
        <position position="380"/>
    </location>
    <ligand>
        <name>beta-nicotinamide D-ribonucleotide</name>
        <dbReference type="ChEBI" id="CHEBI:14649"/>
    </ligand>
</feature>
<evidence type="ECO:0000256" key="9">
    <source>
        <dbReference type="PIRSR" id="PIRSR005943-1"/>
    </source>
</evidence>
<keyword evidence="4 13" id="KW-0808">Transferase</keyword>